<dbReference type="KEGG" id="het:BBW65_04725"/>
<feature type="transmembrane region" description="Helical" evidence="7">
    <location>
        <begin position="246"/>
        <end position="262"/>
    </location>
</feature>
<proteinExistence type="inferred from homology"/>
<dbReference type="Proteomes" id="UP000092884">
    <property type="component" value="Chromosome"/>
</dbReference>
<dbReference type="GO" id="GO:0043190">
    <property type="term" value="C:ATP-binding cassette (ABC) transporter complex"/>
    <property type="evidence" value="ECO:0007669"/>
    <property type="project" value="InterPro"/>
</dbReference>
<gene>
    <name evidence="8" type="ORF">BBW65_04725</name>
</gene>
<evidence type="ECO:0000256" key="2">
    <source>
        <dbReference type="ARBA" id="ARBA00008034"/>
    </source>
</evidence>
<reference evidence="9" key="1">
    <citation type="submission" date="2016-07" db="EMBL/GenBank/DDBJ databases">
        <authorList>
            <person name="Florea S."/>
            <person name="Webb J.S."/>
            <person name="Jaromczyk J."/>
            <person name="Schardl C.L."/>
        </authorList>
    </citation>
    <scope>NUCLEOTIDE SEQUENCE [LARGE SCALE GENOMIC DNA]</scope>
    <source>
        <strain evidence="9">MIT 01-6242</strain>
    </source>
</reference>
<evidence type="ECO:0000256" key="5">
    <source>
        <dbReference type="ARBA" id="ARBA00023136"/>
    </source>
</evidence>
<dbReference type="PANTHER" id="PTHR30477">
    <property type="entry name" value="ABC-TRANSPORTER METAL-BINDING PROTEIN"/>
    <property type="match status" value="1"/>
</dbReference>
<feature type="transmembrane region" description="Helical" evidence="7">
    <location>
        <begin position="53"/>
        <end position="80"/>
    </location>
</feature>
<keyword evidence="9" id="KW-1185">Reference proteome</keyword>
<feature type="transmembrane region" description="Helical" evidence="7">
    <location>
        <begin position="132"/>
        <end position="153"/>
    </location>
</feature>
<comment type="similarity">
    <text evidence="2 6">Belongs to the ABC-3 integral membrane protein family.</text>
</comment>
<evidence type="ECO:0000256" key="7">
    <source>
        <dbReference type="SAM" id="Phobius"/>
    </source>
</evidence>
<dbReference type="GO" id="GO:0010043">
    <property type="term" value="P:response to zinc ion"/>
    <property type="evidence" value="ECO:0007669"/>
    <property type="project" value="TreeGrafter"/>
</dbReference>
<dbReference type="GO" id="GO:0055085">
    <property type="term" value="P:transmembrane transport"/>
    <property type="evidence" value="ECO:0007669"/>
    <property type="project" value="InterPro"/>
</dbReference>
<dbReference type="OrthoDB" id="9798540at2"/>
<keyword evidence="5 7" id="KW-0472">Membrane</keyword>
<evidence type="ECO:0000256" key="6">
    <source>
        <dbReference type="RuleBase" id="RU003943"/>
    </source>
</evidence>
<evidence type="ECO:0008006" key="10">
    <source>
        <dbReference type="Google" id="ProtNLM"/>
    </source>
</evidence>
<dbReference type="AlphaFoldDB" id="A0A1B1U7N9"/>
<keyword evidence="4 7" id="KW-1133">Transmembrane helix</keyword>
<evidence type="ECO:0000256" key="1">
    <source>
        <dbReference type="ARBA" id="ARBA00004141"/>
    </source>
</evidence>
<sequence>MLSLIQMPFIQNALLGILPISLLCGIVGCLISINRLSYVAGALTHGAYGGVGLGVYFGLPILLSASFFSLVLALVMAYLISRYRTHSDNFIGAIWAFGMAIGIILIELSDGYKADMMGYLFGNILLITTQNLYIMAILALVFSLLLFFFFPQFQALSYDEDFAKTRGIASQKFFFTMMIMIAFCITASMQAVGLILVIALLSIPPFIAQNLSQTLKGMMILSVIFNCLFCFVGLIFSFYFNLSSGASIILTSVAGFVLYLGITKLTKLRCDS</sequence>
<dbReference type="STRING" id="222136.BBW65_04725"/>
<evidence type="ECO:0000256" key="3">
    <source>
        <dbReference type="ARBA" id="ARBA00022692"/>
    </source>
</evidence>
<feature type="transmembrane region" description="Helical" evidence="7">
    <location>
        <begin position="12"/>
        <end position="33"/>
    </location>
</feature>
<keyword evidence="3 6" id="KW-0812">Transmembrane</keyword>
<evidence type="ECO:0000313" key="8">
    <source>
        <dbReference type="EMBL" id="ANV98766.1"/>
    </source>
</evidence>
<organism evidence="8 9">
    <name type="scientific">Helicobacter enhydrae</name>
    <dbReference type="NCBI Taxonomy" id="222136"/>
    <lineage>
        <taxon>Bacteria</taxon>
        <taxon>Pseudomonadati</taxon>
        <taxon>Campylobacterota</taxon>
        <taxon>Epsilonproteobacteria</taxon>
        <taxon>Campylobacterales</taxon>
        <taxon>Helicobacteraceae</taxon>
        <taxon>Helicobacter</taxon>
    </lineage>
</organism>
<evidence type="ECO:0000256" key="4">
    <source>
        <dbReference type="ARBA" id="ARBA00022989"/>
    </source>
</evidence>
<name>A0A1B1U7N9_9HELI</name>
<dbReference type="EMBL" id="CP016503">
    <property type="protein sequence ID" value="ANV98766.1"/>
    <property type="molecule type" value="Genomic_DNA"/>
</dbReference>
<dbReference type="Pfam" id="PF00950">
    <property type="entry name" value="ABC-3"/>
    <property type="match status" value="1"/>
</dbReference>
<protein>
    <recommendedName>
        <fullName evidence="10">Metal ABC transporter permease</fullName>
    </recommendedName>
</protein>
<dbReference type="RefSeq" id="WP_066341823.1">
    <property type="nucleotide sequence ID" value="NZ_CP016503.1"/>
</dbReference>
<dbReference type="SUPFAM" id="SSF81345">
    <property type="entry name" value="ABC transporter involved in vitamin B12 uptake, BtuC"/>
    <property type="match status" value="1"/>
</dbReference>
<comment type="subcellular location">
    <subcellularLocation>
        <location evidence="6">Cell membrane</location>
        <topology evidence="6">Multi-pass membrane protein</topology>
    </subcellularLocation>
    <subcellularLocation>
        <location evidence="1">Membrane</location>
        <topology evidence="1">Multi-pass membrane protein</topology>
    </subcellularLocation>
</comment>
<dbReference type="InterPro" id="IPR001626">
    <property type="entry name" value="ABC_TroCD"/>
</dbReference>
<evidence type="ECO:0000313" key="9">
    <source>
        <dbReference type="Proteomes" id="UP000092884"/>
    </source>
</evidence>
<dbReference type="InterPro" id="IPR037294">
    <property type="entry name" value="ABC_BtuC-like"/>
</dbReference>
<accession>A0A1B1U7N9</accession>
<dbReference type="Gene3D" id="1.10.3470.10">
    <property type="entry name" value="ABC transporter involved in vitamin B12 uptake, BtuC"/>
    <property type="match status" value="1"/>
</dbReference>
<feature type="transmembrane region" description="Helical" evidence="7">
    <location>
        <begin position="219"/>
        <end position="239"/>
    </location>
</feature>
<keyword evidence="6" id="KW-0813">Transport</keyword>
<dbReference type="PANTHER" id="PTHR30477:SF18">
    <property type="entry name" value="METAL TRANSPORT SYSTEM MEMBRANE PROTEIN CT_417-RELATED"/>
    <property type="match status" value="1"/>
</dbReference>
<feature type="transmembrane region" description="Helical" evidence="7">
    <location>
        <begin position="174"/>
        <end position="207"/>
    </location>
</feature>
<feature type="transmembrane region" description="Helical" evidence="7">
    <location>
        <begin position="92"/>
        <end position="112"/>
    </location>
</feature>